<reference evidence="2 3" key="1">
    <citation type="submission" date="2020-04" db="EMBL/GenBank/DDBJ databases">
        <authorList>
            <person name="Klaysubun C."/>
            <person name="Duangmal K."/>
            <person name="Lipun K."/>
        </authorList>
    </citation>
    <scope>NUCLEOTIDE SEQUENCE [LARGE SCALE GENOMIC DNA]</scope>
    <source>
        <strain evidence="2 3">K10HN5</strain>
    </source>
</reference>
<organism evidence="2 3">
    <name type="scientific">Pseudonocardia acidicola</name>
    <dbReference type="NCBI Taxonomy" id="2724939"/>
    <lineage>
        <taxon>Bacteria</taxon>
        <taxon>Bacillati</taxon>
        <taxon>Actinomycetota</taxon>
        <taxon>Actinomycetes</taxon>
        <taxon>Pseudonocardiales</taxon>
        <taxon>Pseudonocardiaceae</taxon>
        <taxon>Pseudonocardia</taxon>
    </lineage>
</organism>
<dbReference type="Pfam" id="PF01593">
    <property type="entry name" value="Amino_oxidase"/>
    <property type="match status" value="1"/>
</dbReference>
<sequence>MSAHVGVIGGGLAGITAALRCADAGCAVTLLEARPRLGGLATSFRRGDLDVDNGQHVFLRCCTSYRALLHRLGVAGLVTMQERLDVAVHAPGRPLSRLRRTGMPAPLHLAGALLRYRPLPVADRLRLVRAALALRSVDPADPATDARSFADWLVEHGQSRRAIEVLWNVVGVATLNATADAASLASAATVFQLGLLSDAAAGDIGWSRVPLARLHGAAAAQRLQEAGVDVRTSTKVRSLTPAPGPRGGWRIGSNRGVERAEDLVVDRIICAVPPTAAKRLLPDGALGLPDGWVEALGSSPIVNVHVVYDRRVLDAEFLAGVDTPVQWVFDRTAQAGLHRVWPVDAQYLAVSLSAADDVITTPAAQLREQLLPALAALLPAAGQARVLDFFVTREPHATFRAAPGSAALRPPPRTAVPGLFVAGAWTDTGWPATMEGAVRSGVSAAEALLAHPAAAAAEVPA</sequence>
<dbReference type="Gene3D" id="3.50.50.60">
    <property type="entry name" value="FAD/NAD(P)-binding domain"/>
    <property type="match status" value="1"/>
</dbReference>
<dbReference type="PANTHER" id="PTHR42923">
    <property type="entry name" value="PROTOPORPHYRINOGEN OXIDASE"/>
    <property type="match status" value="1"/>
</dbReference>
<dbReference type="InterPro" id="IPR050464">
    <property type="entry name" value="Zeta_carotene_desat/Oxidored"/>
</dbReference>
<proteinExistence type="predicted"/>
<gene>
    <name evidence="2" type="ORF">HF526_09725</name>
</gene>
<evidence type="ECO:0000313" key="2">
    <source>
        <dbReference type="EMBL" id="NMH97589.1"/>
    </source>
</evidence>
<dbReference type="InterPro" id="IPR017830">
    <property type="entry name" value="SQase_HpnE"/>
</dbReference>
<protein>
    <submittedName>
        <fullName evidence="2">FAD-dependent oxidoreductase</fullName>
    </submittedName>
</protein>
<feature type="domain" description="Amine oxidase" evidence="1">
    <location>
        <begin position="12"/>
        <end position="449"/>
    </location>
</feature>
<evidence type="ECO:0000259" key="1">
    <source>
        <dbReference type="Pfam" id="PF01593"/>
    </source>
</evidence>
<accession>A0ABX1S9J8</accession>
<dbReference type="PRINTS" id="PR00368">
    <property type="entry name" value="FADPNR"/>
</dbReference>
<dbReference type="InterPro" id="IPR036188">
    <property type="entry name" value="FAD/NAD-bd_sf"/>
</dbReference>
<name>A0ABX1S9J8_9PSEU</name>
<dbReference type="RefSeq" id="WP_169381032.1">
    <property type="nucleotide sequence ID" value="NZ_JAAXLA010000013.1"/>
</dbReference>
<dbReference type="Proteomes" id="UP000820669">
    <property type="component" value="Unassembled WGS sequence"/>
</dbReference>
<dbReference type="SUPFAM" id="SSF51905">
    <property type="entry name" value="FAD/NAD(P)-binding domain"/>
    <property type="match status" value="1"/>
</dbReference>
<comment type="caution">
    <text evidence="2">The sequence shown here is derived from an EMBL/GenBank/DDBJ whole genome shotgun (WGS) entry which is preliminary data.</text>
</comment>
<keyword evidence="3" id="KW-1185">Reference proteome</keyword>
<dbReference type="EMBL" id="JAAXLA010000013">
    <property type="protein sequence ID" value="NMH97589.1"/>
    <property type="molecule type" value="Genomic_DNA"/>
</dbReference>
<dbReference type="PANTHER" id="PTHR42923:SF47">
    <property type="entry name" value="BLR3003 PROTEIN"/>
    <property type="match status" value="1"/>
</dbReference>
<dbReference type="InterPro" id="IPR002937">
    <property type="entry name" value="Amino_oxidase"/>
</dbReference>
<dbReference type="NCBIfam" id="TIGR03467">
    <property type="entry name" value="HpnE"/>
    <property type="match status" value="1"/>
</dbReference>
<evidence type="ECO:0000313" key="3">
    <source>
        <dbReference type="Proteomes" id="UP000820669"/>
    </source>
</evidence>